<keyword evidence="10" id="KW-0067">ATP-binding</keyword>
<name>A0A381SKG7_9ZZZZ</name>
<dbReference type="FunFam" id="3.40.50.1260:FF:000006">
    <property type="entry name" value="Phosphoglycerate kinase"/>
    <property type="match status" value="1"/>
</dbReference>
<dbReference type="InterPro" id="IPR015824">
    <property type="entry name" value="Phosphoglycerate_kinase_N"/>
</dbReference>
<sequence>MSDLKIFSSDISVSGKRVIVRLDLNVPINNSKIDDDTRIKVIEPFVNKLIENKAKVILLSHLGRPKGKVVSELSLKPIFNYLEKKLNGKIYFYQEKIDSKAVDASNKLKPGEVLLFENIRFFKEEEGDEETFAKNLSRLGDIYINEAFSCSHRKQASIHKITRFIDSYGGPLLEKEIQSINLIIKNKKKPVTCIIGGSKVSTKINILSSLSKKADNLVIVGAMANNFLKFKGINVGKSLIEEGSENIVKNINTLAAKNKCNIIIPVDWNTSSSVNGDPVYKSLKDMGSEDMILDIGKSTIDLISKTIDNSNTVFWNGPAGYYENKNFSTGTLSIANKIAENTKSKSLISIVGGGDTVAAIKNTGLENIFTHLSTAGGAFLESLEGKELPGIKVLKKN</sequence>
<keyword evidence="7" id="KW-0808">Transferase</keyword>
<keyword evidence="11" id="KW-0324">Glycolysis</keyword>
<evidence type="ECO:0000256" key="9">
    <source>
        <dbReference type="ARBA" id="ARBA00022777"/>
    </source>
</evidence>
<reference evidence="12" key="1">
    <citation type="submission" date="2018-05" db="EMBL/GenBank/DDBJ databases">
        <authorList>
            <person name="Lanie J.A."/>
            <person name="Ng W.-L."/>
            <person name="Kazmierczak K.M."/>
            <person name="Andrzejewski T.M."/>
            <person name="Davidsen T.M."/>
            <person name="Wayne K.J."/>
            <person name="Tettelin H."/>
            <person name="Glass J.I."/>
            <person name="Rusch D."/>
            <person name="Podicherti R."/>
            <person name="Tsui H.-C.T."/>
            <person name="Winkler M.E."/>
        </authorList>
    </citation>
    <scope>NUCLEOTIDE SEQUENCE</scope>
</reference>
<dbReference type="PRINTS" id="PR00477">
    <property type="entry name" value="PHGLYCKINASE"/>
</dbReference>
<evidence type="ECO:0000256" key="4">
    <source>
        <dbReference type="ARBA" id="ARBA00011245"/>
    </source>
</evidence>
<evidence type="ECO:0000256" key="10">
    <source>
        <dbReference type="ARBA" id="ARBA00022840"/>
    </source>
</evidence>
<protein>
    <recommendedName>
        <fullName evidence="5">phosphoglycerate kinase</fullName>
        <ecNumber evidence="5">2.7.2.3</ecNumber>
    </recommendedName>
</protein>
<gene>
    <name evidence="12" type="ORF">METZ01_LOCUS54617</name>
</gene>
<comment type="similarity">
    <text evidence="3">Belongs to the phosphoglycerate kinase family.</text>
</comment>
<dbReference type="SUPFAM" id="SSF53748">
    <property type="entry name" value="Phosphoglycerate kinase"/>
    <property type="match status" value="1"/>
</dbReference>
<dbReference type="GO" id="GO:0043531">
    <property type="term" value="F:ADP binding"/>
    <property type="evidence" value="ECO:0007669"/>
    <property type="project" value="TreeGrafter"/>
</dbReference>
<comment type="pathway">
    <text evidence="2">Carbohydrate degradation; glycolysis; pyruvate from D-glyceraldehyde 3-phosphate: step 2/5.</text>
</comment>
<dbReference type="GO" id="GO:0006096">
    <property type="term" value="P:glycolytic process"/>
    <property type="evidence" value="ECO:0007669"/>
    <property type="project" value="UniProtKB-KW"/>
</dbReference>
<evidence type="ECO:0000256" key="2">
    <source>
        <dbReference type="ARBA" id="ARBA00004838"/>
    </source>
</evidence>
<dbReference type="GO" id="GO:0005524">
    <property type="term" value="F:ATP binding"/>
    <property type="evidence" value="ECO:0007669"/>
    <property type="project" value="UniProtKB-KW"/>
</dbReference>
<proteinExistence type="inferred from homology"/>
<organism evidence="12">
    <name type="scientific">marine metagenome</name>
    <dbReference type="NCBI Taxonomy" id="408172"/>
    <lineage>
        <taxon>unclassified sequences</taxon>
        <taxon>metagenomes</taxon>
        <taxon>ecological metagenomes</taxon>
    </lineage>
</organism>
<dbReference type="PANTHER" id="PTHR11406">
    <property type="entry name" value="PHOSPHOGLYCERATE KINASE"/>
    <property type="match status" value="1"/>
</dbReference>
<dbReference type="InterPro" id="IPR015911">
    <property type="entry name" value="Phosphoglycerate_kinase_CS"/>
</dbReference>
<dbReference type="AlphaFoldDB" id="A0A381SKG7"/>
<keyword evidence="6" id="KW-0963">Cytoplasm</keyword>
<dbReference type="InterPro" id="IPR036043">
    <property type="entry name" value="Phosphoglycerate_kinase_sf"/>
</dbReference>
<dbReference type="EC" id="2.7.2.3" evidence="5"/>
<evidence type="ECO:0000256" key="8">
    <source>
        <dbReference type="ARBA" id="ARBA00022741"/>
    </source>
</evidence>
<keyword evidence="8" id="KW-0547">Nucleotide-binding</keyword>
<dbReference type="EMBL" id="UINC01002936">
    <property type="protein sequence ID" value="SVA01763.1"/>
    <property type="molecule type" value="Genomic_DNA"/>
</dbReference>
<dbReference type="PIRSF" id="PIRSF000724">
    <property type="entry name" value="Pgk"/>
    <property type="match status" value="1"/>
</dbReference>
<evidence type="ECO:0000256" key="7">
    <source>
        <dbReference type="ARBA" id="ARBA00022679"/>
    </source>
</evidence>
<dbReference type="Gene3D" id="3.40.50.1260">
    <property type="entry name" value="Phosphoglycerate kinase, N-terminal domain"/>
    <property type="match status" value="2"/>
</dbReference>
<dbReference type="InterPro" id="IPR001576">
    <property type="entry name" value="Phosphoglycerate_kinase"/>
</dbReference>
<evidence type="ECO:0000313" key="12">
    <source>
        <dbReference type="EMBL" id="SVA01763.1"/>
    </source>
</evidence>
<dbReference type="GO" id="GO:0006094">
    <property type="term" value="P:gluconeogenesis"/>
    <property type="evidence" value="ECO:0007669"/>
    <property type="project" value="TreeGrafter"/>
</dbReference>
<dbReference type="PANTHER" id="PTHR11406:SF23">
    <property type="entry name" value="PHOSPHOGLYCERATE KINASE 1, CHLOROPLASTIC-RELATED"/>
    <property type="match status" value="1"/>
</dbReference>
<evidence type="ECO:0000256" key="1">
    <source>
        <dbReference type="ARBA" id="ARBA00000642"/>
    </source>
</evidence>
<evidence type="ECO:0000256" key="6">
    <source>
        <dbReference type="ARBA" id="ARBA00022490"/>
    </source>
</evidence>
<comment type="catalytic activity">
    <reaction evidence="1">
        <text>(2R)-3-phosphoglycerate + ATP = (2R)-3-phospho-glyceroyl phosphate + ADP</text>
        <dbReference type="Rhea" id="RHEA:14801"/>
        <dbReference type="ChEBI" id="CHEBI:30616"/>
        <dbReference type="ChEBI" id="CHEBI:57604"/>
        <dbReference type="ChEBI" id="CHEBI:58272"/>
        <dbReference type="ChEBI" id="CHEBI:456216"/>
        <dbReference type="EC" id="2.7.2.3"/>
    </reaction>
</comment>
<dbReference type="PROSITE" id="PS00111">
    <property type="entry name" value="PGLYCERATE_KINASE"/>
    <property type="match status" value="1"/>
</dbReference>
<accession>A0A381SKG7</accession>
<comment type="subunit">
    <text evidence="4">Monomer.</text>
</comment>
<evidence type="ECO:0000256" key="5">
    <source>
        <dbReference type="ARBA" id="ARBA00013061"/>
    </source>
</evidence>
<dbReference type="Pfam" id="PF00162">
    <property type="entry name" value="PGK"/>
    <property type="match status" value="1"/>
</dbReference>
<evidence type="ECO:0000256" key="11">
    <source>
        <dbReference type="ARBA" id="ARBA00023152"/>
    </source>
</evidence>
<dbReference type="FunFam" id="3.40.50.1260:FF:000031">
    <property type="entry name" value="Phosphoglycerate kinase 1"/>
    <property type="match status" value="1"/>
</dbReference>
<keyword evidence="9" id="KW-0418">Kinase</keyword>
<dbReference type="GO" id="GO:0005829">
    <property type="term" value="C:cytosol"/>
    <property type="evidence" value="ECO:0007669"/>
    <property type="project" value="TreeGrafter"/>
</dbReference>
<evidence type="ECO:0000256" key="3">
    <source>
        <dbReference type="ARBA" id="ARBA00008982"/>
    </source>
</evidence>
<dbReference type="HAMAP" id="MF_00145">
    <property type="entry name" value="Phosphoglyc_kinase"/>
    <property type="match status" value="1"/>
</dbReference>
<dbReference type="GO" id="GO:0004618">
    <property type="term" value="F:phosphoglycerate kinase activity"/>
    <property type="evidence" value="ECO:0007669"/>
    <property type="project" value="UniProtKB-EC"/>
</dbReference>